<protein>
    <recommendedName>
        <fullName evidence="3">Glycosyltransferase</fullName>
    </recommendedName>
</protein>
<comment type="caution">
    <text evidence="1">The sequence shown here is derived from an EMBL/GenBank/DDBJ whole genome shotgun (WGS) entry which is preliminary data.</text>
</comment>
<dbReference type="RefSeq" id="WP_174403818.1">
    <property type="nucleotide sequence ID" value="NZ_BLVO01000004.1"/>
</dbReference>
<accession>A0A7J0BEL5</accession>
<gene>
    <name evidence="1" type="ORF">DSM101010T_05180</name>
</gene>
<name>A0A7J0BEL5_9BACT</name>
<evidence type="ECO:0000313" key="1">
    <source>
        <dbReference type="EMBL" id="GFM32153.1"/>
    </source>
</evidence>
<proteinExistence type="predicted"/>
<reference evidence="1 2" key="1">
    <citation type="submission" date="2020-05" db="EMBL/GenBank/DDBJ databases">
        <title>Draft genome sequence of Desulfovibrio sp. strain HN2T.</title>
        <authorList>
            <person name="Ueno A."/>
            <person name="Tamazawa S."/>
            <person name="Tamamura S."/>
            <person name="Murakami T."/>
            <person name="Kiyama T."/>
            <person name="Inomata H."/>
            <person name="Amano Y."/>
            <person name="Miyakawa K."/>
            <person name="Tamaki H."/>
            <person name="Naganuma T."/>
            <person name="Kaneko K."/>
        </authorList>
    </citation>
    <scope>NUCLEOTIDE SEQUENCE [LARGE SCALE GENOMIC DNA]</scope>
    <source>
        <strain evidence="1 2">HN2</strain>
    </source>
</reference>
<sequence>MKNAIRATAAPLHIVVVHNTTQQDITATLSCITEGAGYPNTVSVVDIAGDAPSRAFLHSAYEAGIVRNLVTVLTPQPPAVPVLQILGTVEAPYAFVMHSGMLFHTSGWLADMLGSMLNSRAPALACFAAAKENGTDAATAPRCEAVVSPNALSSMLCDAGAAVLATRHALERLDIFSLRGLTGLSPDTLHSADIAARETRRQAVQNLQ</sequence>
<dbReference type="AlphaFoldDB" id="A0A7J0BEL5"/>
<evidence type="ECO:0000313" key="2">
    <source>
        <dbReference type="Proteomes" id="UP000503840"/>
    </source>
</evidence>
<organism evidence="1 2">
    <name type="scientific">Desulfovibrio subterraneus</name>
    <dbReference type="NCBI Taxonomy" id="2718620"/>
    <lineage>
        <taxon>Bacteria</taxon>
        <taxon>Pseudomonadati</taxon>
        <taxon>Thermodesulfobacteriota</taxon>
        <taxon>Desulfovibrionia</taxon>
        <taxon>Desulfovibrionales</taxon>
        <taxon>Desulfovibrionaceae</taxon>
        <taxon>Desulfovibrio</taxon>
    </lineage>
</organism>
<dbReference type="EMBL" id="BLVO01000004">
    <property type="protein sequence ID" value="GFM32153.1"/>
    <property type="molecule type" value="Genomic_DNA"/>
</dbReference>
<keyword evidence="2" id="KW-1185">Reference proteome</keyword>
<evidence type="ECO:0008006" key="3">
    <source>
        <dbReference type="Google" id="ProtNLM"/>
    </source>
</evidence>
<dbReference type="Proteomes" id="UP000503840">
    <property type="component" value="Unassembled WGS sequence"/>
</dbReference>